<accession>A0A1G9MYY3</accession>
<dbReference type="EMBL" id="FNHI01000001">
    <property type="protein sequence ID" value="SDL79500.1"/>
    <property type="molecule type" value="Genomic_DNA"/>
</dbReference>
<dbReference type="AlphaFoldDB" id="A0A1G9MYY3"/>
<keyword evidence="3" id="KW-1185">Reference proteome</keyword>
<dbReference type="STRING" id="1196353.SAMN05444921_101380"/>
<evidence type="ECO:0000313" key="2">
    <source>
        <dbReference type="EMBL" id="SDL79500.1"/>
    </source>
</evidence>
<sequence>MRAESSPAARTGAFVSVAVARFRVRPGFSAPNAAAAVPAASVAVIAVHHRPGAPGTVPPPASGAKRGGGTP</sequence>
<evidence type="ECO:0000313" key="3">
    <source>
        <dbReference type="Proteomes" id="UP000199063"/>
    </source>
</evidence>
<evidence type="ECO:0000256" key="1">
    <source>
        <dbReference type="SAM" id="MobiDB-lite"/>
    </source>
</evidence>
<dbReference type="GeneID" id="40827715"/>
<proteinExistence type="predicted"/>
<name>A0A1G9MYY3_9ACTN</name>
<dbReference type="Proteomes" id="UP000199063">
    <property type="component" value="Unassembled WGS sequence"/>
</dbReference>
<protein>
    <submittedName>
        <fullName evidence="2">Uncharacterized protein</fullName>
    </submittedName>
</protein>
<gene>
    <name evidence="2" type="ORF">SAMN05444921_101380</name>
</gene>
<feature type="region of interest" description="Disordered" evidence="1">
    <location>
        <begin position="50"/>
        <end position="71"/>
    </location>
</feature>
<dbReference type="RefSeq" id="WP_093651989.1">
    <property type="nucleotide sequence ID" value="NZ_FNHI01000001.1"/>
</dbReference>
<reference evidence="3" key="1">
    <citation type="submission" date="2016-10" db="EMBL/GenBank/DDBJ databases">
        <authorList>
            <person name="Varghese N."/>
            <person name="Submissions S."/>
        </authorList>
    </citation>
    <scope>NUCLEOTIDE SEQUENCE [LARGE SCALE GENOMIC DNA]</scope>
    <source>
        <strain evidence="3">CGMCC 4.7042</strain>
    </source>
</reference>
<organism evidence="2 3">
    <name type="scientific">Streptomyces wuyuanensis</name>
    <dbReference type="NCBI Taxonomy" id="1196353"/>
    <lineage>
        <taxon>Bacteria</taxon>
        <taxon>Bacillati</taxon>
        <taxon>Actinomycetota</taxon>
        <taxon>Actinomycetes</taxon>
        <taxon>Kitasatosporales</taxon>
        <taxon>Streptomycetaceae</taxon>
        <taxon>Streptomyces</taxon>
    </lineage>
</organism>